<dbReference type="Proteomes" id="UP000639396">
    <property type="component" value="Unassembled WGS sequence"/>
</dbReference>
<keyword evidence="6 9" id="KW-0645">Protease</keyword>
<dbReference type="EMBL" id="JACXJA010000073">
    <property type="protein sequence ID" value="MBD2866840.1"/>
    <property type="molecule type" value="Genomic_DNA"/>
</dbReference>
<dbReference type="InterPro" id="IPR033693">
    <property type="entry name" value="PGPEP1_Glu_AS"/>
</dbReference>
<dbReference type="SUPFAM" id="SSF53182">
    <property type="entry name" value="Pyrrolidone carboxyl peptidase (pyroglutamate aminopeptidase)"/>
    <property type="match status" value="1"/>
</dbReference>
<evidence type="ECO:0000256" key="5">
    <source>
        <dbReference type="ARBA" id="ARBA00022490"/>
    </source>
</evidence>
<evidence type="ECO:0000256" key="8">
    <source>
        <dbReference type="ARBA" id="ARBA00022807"/>
    </source>
</evidence>
<comment type="similarity">
    <text evidence="4 9">Belongs to the peptidase C15 family.</text>
</comment>
<keyword evidence="7 9" id="KW-0378">Hydrolase</keyword>
<dbReference type="Pfam" id="PF01470">
    <property type="entry name" value="Peptidase_C15"/>
    <property type="match status" value="1"/>
</dbReference>
<keyword evidence="8 9" id="KW-0788">Thiol protease</keyword>
<organism evidence="12 13">
    <name type="scientific">Paenibacillus oceani</name>
    <dbReference type="NCBI Taxonomy" id="2772510"/>
    <lineage>
        <taxon>Bacteria</taxon>
        <taxon>Bacillati</taxon>
        <taxon>Bacillota</taxon>
        <taxon>Bacilli</taxon>
        <taxon>Bacillales</taxon>
        <taxon>Paenibacillaceae</taxon>
        <taxon>Paenibacillus</taxon>
    </lineage>
</organism>
<dbReference type="GO" id="GO:0006508">
    <property type="term" value="P:proteolysis"/>
    <property type="evidence" value="ECO:0007669"/>
    <property type="project" value="UniProtKB-KW"/>
</dbReference>
<gene>
    <name evidence="9 12" type="primary">pcp</name>
    <name evidence="12" type="ORF">IDH45_33215</name>
</gene>
<evidence type="ECO:0000256" key="3">
    <source>
        <dbReference type="ARBA" id="ARBA00004496"/>
    </source>
</evidence>
<accession>A0A927H3G5</accession>
<dbReference type="InterPro" id="IPR000816">
    <property type="entry name" value="Peptidase_C15"/>
</dbReference>
<dbReference type="AlphaFoldDB" id="A0A927H3G5"/>
<dbReference type="InterPro" id="IPR016125">
    <property type="entry name" value="Peptidase_C15-like"/>
</dbReference>
<feature type="active site" evidence="9 10">
    <location>
        <position position="80"/>
    </location>
</feature>
<dbReference type="GO" id="GO:0016920">
    <property type="term" value="F:pyroglutamyl-peptidase activity"/>
    <property type="evidence" value="ECO:0007669"/>
    <property type="project" value="UniProtKB-UniRule"/>
</dbReference>
<proteinExistence type="inferred from homology"/>
<evidence type="ECO:0000313" key="13">
    <source>
        <dbReference type="Proteomes" id="UP000639396"/>
    </source>
</evidence>
<evidence type="ECO:0000256" key="11">
    <source>
        <dbReference type="PROSITE-ProRule" id="PRU10077"/>
    </source>
</evidence>
<evidence type="ECO:0000256" key="1">
    <source>
        <dbReference type="ARBA" id="ARBA00001770"/>
    </source>
</evidence>
<keyword evidence="13" id="KW-1185">Reference proteome</keyword>
<dbReference type="GO" id="GO:0005829">
    <property type="term" value="C:cytosol"/>
    <property type="evidence" value="ECO:0007669"/>
    <property type="project" value="InterPro"/>
</dbReference>
<evidence type="ECO:0000256" key="10">
    <source>
        <dbReference type="PROSITE-ProRule" id="PRU10076"/>
    </source>
</evidence>
<name>A0A927H3G5_9BACL</name>
<evidence type="ECO:0000313" key="12">
    <source>
        <dbReference type="EMBL" id="MBD2866840.1"/>
    </source>
</evidence>
<dbReference type="HAMAP" id="MF_00417">
    <property type="entry name" value="Pyrrolid_peptidase"/>
    <property type="match status" value="1"/>
</dbReference>
<keyword evidence="5 9" id="KW-0963">Cytoplasm</keyword>
<dbReference type="PRINTS" id="PR00706">
    <property type="entry name" value="PYROGLUPTASE"/>
</dbReference>
<dbReference type="InterPro" id="IPR029762">
    <property type="entry name" value="PGP-I_bact-type"/>
</dbReference>
<reference evidence="12" key="1">
    <citation type="submission" date="2020-09" db="EMBL/GenBank/DDBJ databases">
        <title>A novel bacterium of genus Paenibacillus, isolated from South China Sea.</title>
        <authorList>
            <person name="Huang H."/>
            <person name="Mo K."/>
            <person name="Hu Y."/>
        </authorList>
    </citation>
    <scope>NUCLEOTIDE SEQUENCE</scope>
    <source>
        <strain evidence="12">IB182363</strain>
    </source>
</reference>
<comment type="subunit">
    <text evidence="9">Homotetramer.</text>
</comment>
<evidence type="ECO:0000256" key="7">
    <source>
        <dbReference type="ARBA" id="ARBA00022801"/>
    </source>
</evidence>
<dbReference type="Gene3D" id="3.40.630.20">
    <property type="entry name" value="Peptidase C15, pyroglutamyl peptidase I-like"/>
    <property type="match status" value="1"/>
</dbReference>
<evidence type="ECO:0000256" key="9">
    <source>
        <dbReference type="HAMAP-Rule" id="MF_00417"/>
    </source>
</evidence>
<dbReference type="PROSITE" id="PS01333">
    <property type="entry name" value="PYRASE_GLU"/>
    <property type="match status" value="1"/>
</dbReference>
<sequence>MKKILVTGFVPFLHYPINPTEQLAKQIDGERIGEYEVISAVLPVEFASSSAALLRKYEEVSPDAVISLGLAAGRDRITPERIAINCSDGDADNSGVVCRDQTIAEDGPAAYFTTLPYRAMINRLLEHGIPAQISNSAGTYLCNNVMYQMLHRLHQENRQDQVRSGFIHIPASHELALLMKRSVPSFALETLHKALRLMILELSGVSGE</sequence>
<comment type="caution">
    <text evidence="12">The sequence shown here is derived from an EMBL/GenBank/DDBJ whole genome shotgun (WGS) entry which is preliminary data.</text>
</comment>
<comment type="function">
    <text evidence="2 9">Removes 5-oxoproline from various penultimate amino acid residues except L-proline.</text>
</comment>
<dbReference type="InterPro" id="IPR036440">
    <property type="entry name" value="Peptidase_C15-like_sf"/>
</dbReference>
<dbReference type="NCBIfam" id="NF009676">
    <property type="entry name" value="PRK13197.1"/>
    <property type="match status" value="1"/>
</dbReference>
<evidence type="ECO:0000256" key="2">
    <source>
        <dbReference type="ARBA" id="ARBA00002280"/>
    </source>
</evidence>
<evidence type="ECO:0000256" key="6">
    <source>
        <dbReference type="ARBA" id="ARBA00022670"/>
    </source>
</evidence>
<protein>
    <recommendedName>
        <fullName evidence="9">Pyrrolidone-carboxylate peptidase</fullName>
        <ecNumber evidence="9">3.4.19.3</ecNumber>
    </recommendedName>
    <alternativeName>
        <fullName evidence="9">5-oxoprolyl-peptidase</fullName>
    </alternativeName>
    <alternativeName>
        <fullName evidence="9">Pyroglutamyl-peptidase I</fullName>
        <shortName evidence="9">PGP-I</shortName>
        <shortName evidence="9">Pyrase</shortName>
    </alternativeName>
</protein>
<dbReference type="EC" id="3.4.19.3" evidence="9"/>
<evidence type="ECO:0000256" key="4">
    <source>
        <dbReference type="ARBA" id="ARBA00006641"/>
    </source>
</evidence>
<feature type="active site" evidence="9">
    <location>
        <position position="168"/>
    </location>
</feature>
<dbReference type="CDD" id="cd00501">
    <property type="entry name" value="Peptidase_C15"/>
    <property type="match status" value="1"/>
</dbReference>
<dbReference type="PIRSF" id="PIRSF015592">
    <property type="entry name" value="Prld-crbxl_pptds"/>
    <property type="match status" value="1"/>
</dbReference>
<dbReference type="PANTHER" id="PTHR23402:SF1">
    <property type="entry name" value="PYROGLUTAMYL-PEPTIDASE I"/>
    <property type="match status" value="1"/>
</dbReference>
<feature type="active site" evidence="9 11">
    <location>
        <position position="142"/>
    </location>
</feature>
<comment type="subcellular location">
    <subcellularLocation>
        <location evidence="3 9">Cytoplasm</location>
    </subcellularLocation>
</comment>
<dbReference type="InterPro" id="IPR033694">
    <property type="entry name" value="PGPEP1_Cys_AS"/>
</dbReference>
<dbReference type="NCBIfam" id="TIGR00504">
    <property type="entry name" value="pyro_pdase"/>
    <property type="match status" value="1"/>
</dbReference>
<dbReference type="RefSeq" id="WP_190932455.1">
    <property type="nucleotide sequence ID" value="NZ_JACXJA010000073.1"/>
</dbReference>
<dbReference type="PROSITE" id="PS01334">
    <property type="entry name" value="PYRASE_CYS"/>
    <property type="match status" value="1"/>
</dbReference>
<dbReference type="PANTHER" id="PTHR23402">
    <property type="entry name" value="PROTEASE FAMILY C15 PYROGLUTAMYL-PEPTIDASE I-RELATED"/>
    <property type="match status" value="1"/>
</dbReference>
<comment type="catalytic activity">
    <reaction evidence="1 9 10">
        <text>Release of an N-terminal pyroglutamyl group from a polypeptide, the second amino acid generally not being Pro.</text>
        <dbReference type="EC" id="3.4.19.3"/>
    </reaction>
</comment>